<comment type="similarity">
    <text evidence="1">Belongs to the sulfatase family.</text>
</comment>
<evidence type="ECO:0000259" key="5">
    <source>
        <dbReference type="Pfam" id="PF00884"/>
    </source>
</evidence>
<dbReference type="InterPro" id="IPR025863">
    <property type="entry name" value="Choline_sulf_C_dom"/>
</dbReference>
<dbReference type="PANTHER" id="PTHR45953">
    <property type="entry name" value="IDURONATE 2-SULFATASE"/>
    <property type="match status" value="1"/>
</dbReference>
<dbReference type="NCBIfam" id="TIGR03417">
    <property type="entry name" value="chol_sulfatase"/>
    <property type="match status" value="1"/>
</dbReference>
<dbReference type="GO" id="GO:0005737">
    <property type="term" value="C:cytoplasm"/>
    <property type="evidence" value="ECO:0007669"/>
    <property type="project" value="TreeGrafter"/>
</dbReference>
<evidence type="ECO:0000256" key="1">
    <source>
        <dbReference type="ARBA" id="ARBA00008779"/>
    </source>
</evidence>
<dbReference type="EMBL" id="CP065989">
    <property type="protein sequence ID" value="QQB15507.1"/>
    <property type="molecule type" value="Genomic_DNA"/>
</dbReference>
<evidence type="ECO:0000313" key="7">
    <source>
        <dbReference type="EMBL" id="QQB15507.1"/>
    </source>
</evidence>
<accession>A0A7T4A1E6</accession>
<dbReference type="EC" id="3.1.6.6" evidence="7"/>
<dbReference type="PANTHER" id="PTHR45953:SF1">
    <property type="entry name" value="IDURONATE 2-SULFATASE"/>
    <property type="match status" value="1"/>
</dbReference>
<dbReference type="GO" id="GO:0047753">
    <property type="term" value="F:choline-sulfatase activity"/>
    <property type="evidence" value="ECO:0007669"/>
    <property type="project" value="UniProtKB-EC"/>
</dbReference>
<dbReference type="InterPro" id="IPR024607">
    <property type="entry name" value="Sulfatase_CS"/>
</dbReference>
<keyword evidence="2" id="KW-0479">Metal-binding</keyword>
<feature type="domain" description="Choline sulfatase enzyme C-terminal" evidence="6">
    <location>
        <begin position="493"/>
        <end position="524"/>
    </location>
</feature>
<dbReference type="Gene3D" id="3.40.720.10">
    <property type="entry name" value="Alkaline Phosphatase, subunit A"/>
    <property type="match status" value="2"/>
</dbReference>
<sequence length="543" mass="59424">MQPPNIVVIQADQMAADALGAYGSDAARTPNIDALAAAGAVFDRAYCATPLCAPSRAAMMTGRLPSEIDCLDNGDDFAASVPTFAHWLRKLGYHTALIGRMHFIGPDQHHGFEERLTTDVYPADLDMVPDWTRPLAERLQWYHSADPVFTAGAATANVQQDFDDEVLFRTLRHLSDRKRANQAAGEDRPFLMVTSFIHPHDPYEPPREHWDRFAEAAIPDPAHPAVPDAAADPHTHRLRTMCGFDDREPTLEEVRRARRAYFAAVSYVDDHIGRITTRLAELGLAENTVVIVVSDHGDMLGEKGLWYKMSPYEQSARVPLIISGPAEVVAPGRYTTPVSLIDLAPTLLEIARTGALAGDPAGRDPGGEGAAQSADADDVAAVPRVRVSDVDEGLSGVSLLETARRETAGESGPAERDIVIEYFAEGTRRPQVTIVRGPLKLTVCPGDPDLLFDLDADPDELDSRAADPAYAGVHAQLRAEIAARYDLSQVEDRVLGSQRSRQLVADALRIGRVRHWDFDPVVETGYVRGDFWSAFRYGKIPAE</sequence>
<feature type="region of interest" description="Disordered" evidence="4">
    <location>
        <begin position="358"/>
        <end position="378"/>
    </location>
</feature>
<reference evidence="7 8" key="1">
    <citation type="submission" date="2020-12" db="EMBL/GenBank/DDBJ databases">
        <title>FDA dAtabase for Regulatory Grade micrObial Sequences (FDA-ARGOS): Supporting development and validation of Infectious Disease Dx tests.</title>
        <authorList>
            <person name="Sproer C."/>
            <person name="Gronow S."/>
            <person name="Severitt S."/>
            <person name="Schroder I."/>
            <person name="Tallon L."/>
            <person name="Sadzewicz L."/>
            <person name="Zhao X."/>
            <person name="Boylan J."/>
            <person name="Ott S."/>
            <person name="Bowen H."/>
            <person name="Vavikolanu K."/>
            <person name="Mehta A."/>
            <person name="Aluvathingal J."/>
            <person name="Nadendla S."/>
            <person name="Lowell S."/>
            <person name="Myers T."/>
            <person name="Yan Y."/>
            <person name="Sichtig H."/>
        </authorList>
    </citation>
    <scope>NUCLEOTIDE SEQUENCE [LARGE SCALE GENOMIC DNA]</scope>
    <source>
        <strain evidence="7 8">FDAARGOS_990</strain>
    </source>
</reference>
<evidence type="ECO:0000256" key="2">
    <source>
        <dbReference type="ARBA" id="ARBA00022723"/>
    </source>
</evidence>
<dbReference type="Pfam" id="PF12411">
    <property type="entry name" value="Choline_sulf_C"/>
    <property type="match status" value="1"/>
</dbReference>
<dbReference type="AlphaFoldDB" id="A0A7T4A1E6"/>
<evidence type="ECO:0000259" key="6">
    <source>
        <dbReference type="Pfam" id="PF12411"/>
    </source>
</evidence>
<gene>
    <name evidence="7" type="primary">betC</name>
    <name evidence="7" type="ORF">I6H47_06095</name>
</gene>
<evidence type="ECO:0000256" key="4">
    <source>
        <dbReference type="SAM" id="MobiDB-lite"/>
    </source>
</evidence>
<organism evidence="7 8">
    <name type="scientific">Brevibacterium casei</name>
    <dbReference type="NCBI Taxonomy" id="33889"/>
    <lineage>
        <taxon>Bacteria</taxon>
        <taxon>Bacillati</taxon>
        <taxon>Actinomycetota</taxon>
        <taxon>Actinomycetes</taxon>
        <taxon>Micrococcales</taxon>
        <taxon>Brevibacteriaceae</taxon>
        <taxon>Brevibacterium</taxon>
    </lineage>
</organism>
<dbReference type="InterPro" id="IPR017785">
    <property type="entry name" value="Choline-sulfatase"/>
</dbReference>
<feature type="domain" description="Sulfatase N-terminal" evidence="5">
    <location>
        <begin position="4"/>
        <end position="351"/>
    </location>
</feature>
<dbReference type="SUPFAM" id="SSF53649">
    <property type="entry name" value="Alkaline phosphatase-like"/>
    <property type="match status" value="1"/>
</dbReference>
<proteinExistence type="inferred from homology"/>
<dbReference type="GO" id="GO:0046872">
    <property type="term" value="F:metal ion binding"/>
    <property type="evidence" value="ECO:0007669"/>
    <property type="project" value="UniProtKB-KW"/>
</dbReference>
<dbReference type="PROSITE" id="PS00523">
    <property type="entry name" value="SULFATASE_1"/>
    <property type="match status" value="1"/>
</dbReference>
<keyword evidence="3 7" id="KW-0378">Hydrolase</keyword>
<evidence type="ECO:0000256" key="3">
    <source>
        <dbReference type="ARBA" id="ARBA00022801"/>
    </source>
</evidence>
<dbReference type="RefSeq" id="WP_198500492.1">
    <property type="nucleotide sequence ID" value="NZ_CP065989.1"/>
</dbReference>
<name>A0A7T4A1E6_9MICO</name>
<dbReference type="InterPro" id="IPR017850">
    <property type="entry name" value="Alkaline_phosphatase_core_sf"/>
</dbReference>
<dbReference type="Pfam" id="PF00884">
    <property type="entry name" value="Sulfatase"/>
    <property type="match status" value="1"/>
</dbReference>
<dbReference type="Proteomes" id="UP000595374">
    <property type="component" value="Chromosome"/>
</dbReference>
<protein>
    <submittedName>
        <fullName evidence="7">Choline-sulfatase</fullName>
        <ecNumber evidence="7">3.1.6.6</ecNumber>
    </submittedName>
</protein>
<evidence type="ECO:0000313" key="8">
    <source>
        <dbReference type="Proteomes" id="UP000595374"/>
    </source>
</evidence>
<dbReference type="InterPro" id="IPR000917">
    <property type="entry name" value="Sulfatase_N"/>
</dbReference>